<keyword evidence="1 7" id="KW-0963">Cytoplasm</keyword>
<proteinExistence type="inferred from homology"/>
<evidence type="ECO:0000256" key="5">
    <source>
        <dbReference type="ARBA" id="ARBA00022691"/>
    </source>
</evidence>
<evidence type="ECO:0000256" key="3">
    <source>
        <dbReference type="ARBA" id="ARBA00022603"/>
    </source>
</evidence>
<dbReference type="Pfam" id="PF02590">
    <property type="entry name" value="SPOUT_MTase"/>
    <property type="match status" value="1"/>
</dbReference>
<evidence type="ECO:0000256" key="4">
    <source>
        <dbReference type="ARBA" id="ARBA00022679"/>
    </source>
</evidence>
<evidence type="ECO:0000313" key="8">
    <source>
        <dbReference type="EMBL" id="MBC8576744.1"/>
    </source>
</evidence>
<organism evidence="8 9">
    <name type="scientific">Yanshouia hominis</name>
    <dbReference type="NCBI Taxonomy" id="2763673"/>
    <lineage>
        <taxon>Bacteria</taxon>
        <taxon>Bacillati</taxon>
        <taxon>Bacillota</taxon>
        <taxon>Clostridia</taxon>
        <taxon>Eubacteriales</taxon>
        <taxon>Oscillospiraceae</taxon>
        <taxon>Yanshouia</taxon>
    </lineage>
</organism>
<keyword evidence="4 7" id="KW-0808">Transferase</keyword>
<dbReference type="InterPro" id="IPR029026">
    <property type="entry name" value="tRNA_m1G_MTases_N"/>
</dbReference>
<feature type="binding site" evidence="7">
    <location>
        <position position="76"/>
    </location>
    <ligand>
        <name>S-adenosyl-L-methionine</name>
        <dbReference type="ChEBI" id="CHEBI:59789"/>
    </ligand>
</feature>
<feature type="binding site" evidence="7">
    <location>
        <position position="108"/>
    </location>
    <ligand>
        <name>S-adenosyl-L-methionine</name>
        <dbReference type="ChEBI" id="CHEBI:59789"/>
    </ligand>
</feature>
<evidence type="ECO:0000256" key="7">
    <source>
        <dbReference type="HAMAP-Rule" id="MF_00658"/>
    </source>
</evidence>
<dbReference type="EMBL" id="JACRTB010000014">
    <property type="protein sequence ID" value="MBC8576744.1"/>
    <property type="molecule type" value="Genomic_DNA"/>
</dbReference>
<keyword evidence="9" id="KW-1185">Reference proteome</keyword>
<dbReference type="EC" id="2.1.1.177" evidence="7"/>
<evidence type="ECO:0000256" key="1">
    <source>
        <dbReference type="ARBA" id="ARBA00022490"/>
    </source>
</evidence>
<name>A0ABR7NK26_9FIRM</name>
<evidence type="ECO:0000256" key="6">
    <source>
        <dbReference type="ARBA" id="ARBA00038303"/>
    </source>
</evidence>
<gene>
    <name evidence="7 8" type="primary">rlmH</name>
    <name evidence="8" type="ORF">H8717_10065</name>
</gene>
<comment type="function">
    <text evidence="7">Specifically methylates the pseudouridine at position 1915 (m3Psi1915) in 23S rRNA.</text>
</comment>
<sequence length="159" mass="17482">MRNIQIVAVGRLKERYLTDGCAEYCKRLSAFGKVRITELEEARLPEQPSGAQIRAALGAEGERILEKAAGSCLIALCVEGKLLSSEELAGTLDQFEVRGTSAFTFVIGSSFGLCDEVKKAAALRLSFSRMTFPHQLMRLMLCEQLYRACSISAGGRYHK</sequence>
<keyword evidence="3 7" id="KW-0489">Methyltransferase</keyword>
<dbReference type="CDD" id="cd18081">
    <property type="entry name" value="RlmH-like"/>
    <property type="match status" value="1"/>
</dbReference>
<dbReference type="InterPro" id="IPR029028">
    <property type="entry name" value="Alpha/beta_knot_MTases"/>
</dbReference>
<dbReference type="PANTHER" id="PTHR33603">
    <property type="entry name" value="METHYLTRANSFERASE"/>
    <property type="match status" value="1"/>
</dbReference>
<accession>A0ABR7NK26</accession>
<dbReference type="Proteomes" id="UP000658131">
    <property type="component" value="Unassembled WGS sequence"/>
</dbReference>
<comment type="subcellular location">
    <subcellularLocation>
        <location evidence="7">Cytoplasm</location>
    </subcellularLocation>
</comment>
<dbReference type="NCBIfam" id="NF000985">
    <property type="entry name" value="PRK00103.1-3"/>
    <property type="match status" value="1"/>
</dbReference>
<comment type="similarity">
    <text evidence="6 7">Belongs to the RNA methyltransferase RlmH family.</text>
</comment>
<dbReference type="HAMAP" id="MF_00658">
    <property type="entry name" value="23SrRNA_methyltr_H"/>
    <property type="match status" value="1"/>
</dbReference>
<dbReference type="Gene3D" id="3.40.1280.10">
    <property type="match status" value="1"/>
</dbReference>
<protein>
    <recommendedName>
        <fullName evidence="7">Ribosomal RNA large subunit methyltransferase H</fullName>
        <ecNumber evidence="7">2.1.1.177</ecNumber>
    </recommendedName>
    <alternativeName>
        <fullName evidence="7">23S rRNA (pseudouridine1915-N3)-methyltransferase</fullName>
    </alternativeName>
    <alternativeName>
        <fullName evidence="7">23S rRNA m3Psi1915 methyltransferase</fullName>
    </alternativeName>
    <alternativeName>
        <fullName evidence="7">rRNA (pseudouridine-N3-)-methyltransferase RlmH</fullName>
    </alternativeName>
</protein>
<dbReference type="InterPro" id="IPR003742">
    <property type="entry name" value="RlmH-like"/>
</dbReference>
<dbReference type="RefSeq" id="WP_262400242.1">
    <property type="nucleotide sequence ID" value="NZ_JACRTB010000014.1"/>
</dbReference>
<dbReference type="PANTHER" id="PTHR33603:SF1">
    <property type="entry name" value="RIBOSOMAL RNA LARGE SUBUNIT METHYLTRANSFERASE H"/>
    <property type="match status" value="1"/>
</dbReference>
<keyword evidence="5 7" id="KW-0949">S-adenosyl-L-methionine</keyword>
<comment type="caution">
    <text evidence="8">The sequence shown here is derived from an EMBL/GenBank/DDBJ whole genome shotgun (WGS) entry which is preliminary data.</text>
</comment>
<keyword evidence="2 7" id="KW-0698">rRNA processing</keyword>
<evidence type="ECO:0000313" key="9">
    <source>
        <dbReference type="Proteomes" id="UP000658131"/>
    </source>
</evidence>
<reference evidence="8 9" key="1">
    <citation type="submission" date="2020-08" db="EMBL/GenBank/DDBJ databases">
        <title>Genome public.</title>
        <authorList>
            <person name="Liu C."/>
            <person name="Sun Q."/>
        </authorList>
    </citation>
    <scope>NUCLEOTIDE SEQUENCE [LARGE SCALE GENOMIC DNA]</scope>
    <source>
        <strain evidence="8 9">BX1</strain>
    </source>
</reference>
<evidence type="ECO:0000256" key="2">
    <source>
        <dbReference type="ARBA" id="ARBA00022552"/>
    </source>
</evidence>
<dbReference type="SUPFAM" id="SSF75217">
    <property type="entry name" value="alpha/beta knot"/>
    <property type="match status" value="1"/>
</dbReference>
<comment type="catalytic activity">
    <reaction evidence="7">
        <text>pseudouridine(1915) in 23S rRNA + S-adenosyl-L-methionine = N(3)-methylpseudouridine(1915) in 23S rRNA + S-adenosyl-L-homocysteine + H(+)</text>
        <dbReference type="Rhea" id="RHEA:42752"/>
        <dbReference type="Rhea" id="RHEA-COMP:10221"/>
        <dbReference type="Rhea" id="RHEA-COMP:10222"/>
        <dbReference type="ChEBI" id="CHEBI:15378"/>
        <dbReference type="ChEBI" id="CHEBI:57856"/>
        <dbReference type="ChEBI" id="CHEBI:59789"/>
        <dbReference type="ChEBI" id="CHEBI:65314"/>
        <dbReference type="ChEBI" id="CHEBI:74486"/>
        <dbReference type="EC" id="2.1.1.177"/>
    </reaction>
</comment>
<comment type="subunit">
    <text evidence="7">Homodimer.</text>
</comment>
<dbReference type="GO" id="GO:0032259">
    <property type="term" value="P:methylation"/>
    <property type="evidence" value="ECO:0007669"/>
    <property type="project" value="UniProtKB-KW"/>
</dbReference>
<dbReference type="GO" id="GO:0008168">
    <property type="term" value="F:methyltransferase activity"/>
    <property type="evidence" value="ECO:0007669"/>
    <property type="project" value="UniProtKB-KW"/>
</dbReference>
<feature type="binding site" evidence="7">
    <location>
        <begin position="127"/>
        <end position="132"/>
    </location>
    <ligand>
        <name>S-adenosyl-L-methionine</name>
        <dbReference type="ChEBI" id="CHEBI:59789"/>
    </ligand>
</feature>
<dbReference type="PIRSF" id="PIRSF004505">
    <property type="entry name" value="MT_bac"/>
    <property type="match status" value="1"/>
</dbReference>